<organism evidence="1 2">
    <name type="scientific">Auriscalpium vulgare</name>
    <dbReference type="NCBI Taxonomy" id="40419"/>
    <lineage>
        <taxon>Eukaryota</taxon>
        <taxon>Fungi</taxon>
        <taxon>Dikarya</taxon>
        <taxon>Basidiomycota</taxon>
        <taxon>Agaricomycotina</taxon>
        <taxon>Agaricomycetes</taxon>
        <taxon>Russulales</taxon>
        <taxon>Auriscalpiaceae</taxon>
        <taxon>Auriscalpium</taxon>
    </lineage>
</organism>
<name>A0ACB8RQZ3_9AGAM</name>
<reference evidence="1" key="2">
    <citation type="journal article" date="2022" name="New Phytol.">
        <title>Evolutionary transition to the ectomycorrhizal habit in the genomes of a hyperdiverse lineage of mushroom-forming fungi.</title>
        <authorList>
            <person name="Looney B."/>
            <person name="Miyauchi S."/>
            <person name="Morin E."/>
            <person name="Drula E."/>
            <person name="Courty P.E."/>
            <person name="Kohler A."/>
            <person name="Kuo A."/>
            <person name="LaButti K."/>
            <person name="Pangilinan J."/>
            <person name="Lipzen A."/>
            <person name="Riley R."/>
            <person name="Andreopoulos W."/>
            <person name="He G."/>
            <person name="Johnson J."/>
            <person name="Nolan M."/>
            <person name="Tritt A."/>
            <person name="Barry K.W."/>
            <person name="Grigoriev I.V."/>
            <person name="Nagy L.G."/>
            <person name="Hibbett D."/>
            <person name="Henrissat B."/>
            <person name="Matheny P.B."/>
            <person name="Labbe J."/>
            <person name="Martin F.M."/>
        </authorList>
    </citation>
    <scope>NUCLEOTIDE SEQUENCE</scope>
    <source>
        <strain evidence="1">FP105234-sp</strain>
    </source>
</reference>
<protein>
    <submittedName>
        <fullName evidence="1">Uncharacterized protein</fullName>
    </submittedName>
</protein>
<proteinExistence type="predicted"/>
<evidence type="ECO:0000313" key="2">
    <source>
        <dbReference type="Proteomes" id="UP000814033"/>
    </source>
</evidence>
<gene>
    <name evidence="1" type="ORF">FA95DRAFT_1542977</name>
</gene>
<dbReference type="EMBL" id="MU275935">
    <property type="protein sequence ID" value="KAI0046066.1"/>
    <property type="molecule type" value="Genomic_DNA"/>
</dbReference>
<accession>A0ACB8RQZ3</accession>
<sequence length="421" mass="47025">MTLTRAPPKPFLEIVRDFTPAWFSVIMGTGIVDSLLINFPYGNPSVTFRTLSAIVFALNFILFCMFTAISIFRYIVFPNIWGMLVRNSVNSMYLATFPLGANTLITVAVNLIYKQYHFGGRHFLYTVWALWLVGLAISSICCWGLMHMMIVHQDHEFSRLTSITLLPTVPLTVASATGANLALALLPISPRVALVTATLSAFSLVVGVAMLFLLMGIYLFKIIIHGNPPGMLVVSTFLPIAACAQPSYSVLLIGQVFRQLIPVQGNTSFFLSTPAVGEIVFAMCVCLGFALWAMTTMWAVFTILAVQHEFRKGLPPFKLPWWSAIFPMGTYANSSIQLYRDLDAGFFRVFGSIIAAITWAMWLSMFISTLYMIYMNQMFEKPCSSDVRFDEMRFFRSLPQDAGGKDIEGLTLQGNEVEKKE</sequence>
<dbReference type="Proteomes" id="UP000814033">
    <property type="component" value="Unassembled WGS sequence"/>
</dbReference>
<comment type="caution">
    <text evidence="1">The sequence shown here is derived from an EMBL/GenBank/DDBJ whole genome shotgun (WGS) entry which is preliminary data.</text>
</comment>
<reference evidence="1" key="1">
    <citation type="submission" date="2021-02" db="EMBL/GenBank/DDBJ databases">
        <authorList>
            <consortium name="DOE Joint Genome Institute"/>
            <person name="Ahrendt S."/>
            <person name="Looney B.P."/>
            <person name="Miyauchi S."/>
            <person name="Morin E."/>
            <person name="Drula E."/>
            <person name="Courty P.E."/>
            <person name="Chicoki N."/>
            <person name="Fauchery L."/>
            <person name="Kohler A."/>
            <person name="Kuo A."/>
            <person name="Labutti K."/>
            <person name="Pangilinan J."/>
            <person name="Lipzen A."/>
            <person name="Riley R."/>
            <person name="Andreopoulos W."/>
            <person name="He G."/>
            <person name="Johnson J."/>
            <person name="Barry K.W."/>
            <person name="Grigoriev I.V."/>
            <person name="Nagy L."/>
            <person name="Hibbett D."/>
            <person name="Henrissat B."/>
            <person name="Matheny P.B."/>
            <person name="Labbe J."/>
            <person name="Martin F."/>
        </authorList>
    </citation>
    <scope>NUCLEOTIDE SEQUENCE</scope>
    <source>
        <strain evidence="1">FP105234-sp</strain>
    </source>
</reference>
<evidence type="ECO:0000313" key="1">
    <source>
        <dbReference type="EMBL" id="KAI0046066.1"/>
    </source>
</evidence>
<keyword evidence="2" id="KW-1185">Reference proteome</keyword>